<proteinExistence type="predicted"/>
<gene>
    <name evidence="1" type="ORF">F1721_18180</name>
</gene>
<dbReference type="EMBL" id="VWPH01000008">
    <property type="protein sequence ID" value="KAA5831771.1"/>
    <property type="molecule type" value="Genomic_DNA"/>
</dbReference>
<evidence type="ECO:0000313" key="2">
    <source>
        <dbReference type="Proteomes" id="UP000323946"/>
    </source>
</evidence>
<comment type="caution">
    <text evidence="1">The sequence shown here is derived from an EMBL/GenBank/DDBJ whole genome shotgun (WGS) entry which is preliminary data.</text>
</comment>
<keyword evidence="2" id="KW-1185">Reference proteome</keyword>
<dbReference type="Proteomes" id="UP000323946">
    <property type="component" value="Unassembled WGS sequence"/>
</dbReference>
<evidence type="ECO:0000313" key="1">
    <source>
        <dbReference type="EMBL" id="KAA5831771.1"/>
    </source>
</evidence>
<protein>
    <submittedName>
        <fullName evidence="1">Uncharacterized protein</fullName>
    </submittedName>
</protein>
<dbReference type="RefSeq" id="WP_150067915.1">
    <property type="nucleotide sequence ID" value="NZ_VWPH01000008.1"/>
</dbReference>
<organism evidence="1 2">
    <name type="scientific">Saccharopolyspora hirsuta</name>
    <dbReference type="NCBI Taxonomy" id="1837"/>
    <lineage>
        <taxon>Bacteria</taxon>
        <taxon>Bacillati</taxon>
        <taxon>Actinomycetota</taxon>
        <taxon>Actinomycetes</taxon>
        <taxon>Pseudonocardiales</taxon>
        <taxon>Pseudonocardiaceae</taxon>
        <taxon>Saccharopolyspora</taxon>
    </lineage>
</organism>
<sequence length="137" mass="15367">MSIIKYNIDIDSKPYLTVTAQLDNQNQLKIKATDLGAVHLKPSVAPGQKWVTDALSNVAKPAIEFACETMSDQVENSQIKERRIGAEIMKHIDFTLKPKLEFDFKVKTEKVTVSFKDPGIATHEEMLLLHASEINIT</sequence>
<dbReference type="AlphaFoldDB" id="A0A5M7BX29"/>
<accession>A0A5M7BX29</accession>
<name>A0A5M7BX29_SACHI</name>
<reference evidence="1 2" key="1">
    <citation type="submission" date="2019-09" db="EMBL/GenBank/DDBJ databases">
        <title>Draft genome sequence of the thermophilic Saccharopolyspora hirsuta VKM Ac-666T.</title>
        <authorList>
            <person name="Lobastova T.G."/>
            <person name="Fokina V."/>
            <person name="Bragin E.Y."/>
            <person name="Shtratnikova V.Y."/>
            <person name="Starodumova I.P."/>
            <person name="Tarlachkov S.V."/>
            <person name="Donova M.V."/>
        </authorList>
    </citation>
    <scope>NUCLEOTIDE SEQUENCE [LARGE SCALE GENOMIC DNA]</scope>
    <source>
        <strain evidence="1 2">VKM Ac-666</strain>
    </source>
</reference>